<dbReference type="Gene3D" id="3.40.50.11540">
    <property type="entry name" value="NADH-ubiquinone oxidoreductase 51kDa subunit"/>
    <property type="match status" value="1"/>
</dbReference>
<name>A0A0F9KGG5_9ZZZZ</name>
<evidence type="ECO:0000256" key="3">
    <source>
        <dbReference type="ARBA" id="ARBA00022723"/>
    </source>
</evidence>
<dbReference type="GO" id="GO:0008137">
    <property type="term" value="F:NADH dehydrogenase (ubiquinone) activity"/>
    <property type="evidence" value="ECO:0007669"/>
    <property type="project" value="InterPro"/>
</dbReference>
<dbReference type="InterPro" id="IPR036249">
    <property type="entry name" value="Thioredoxin-like_sf"/>
</dbReference>
<dbReference type="SUPFAM" id="SSF142984">
    <property type="entry name" value="Nqo1 middle domain-like"/>
    <property type="match status" value="1"/>
</dbReference>
<dbReference type="PANTHER" id="PTHR43578:SF3">
    <property type="entry name" value="NADH-QUINONE OXIDOREDUCTASE SUBUNIT F"/>
    <property type="match status" value="1"/>
</dbReference>
<evidence type="ECO:0000256" key="4">
    <source>
        <dbReference type="ARBA" id="ARBA00023004"/>
    </source>
</evidence>
<keyword evidence="3" id="KW-0479">Metal-binding</keyword>
<dbReference type="PROSITE" id="PS00645">
    <property type="entry name" value="COMPLEX1_51K_2"/>
    <property type="match status" value="1"/>
</dbReference>
<comment type="caution">
    <text evidence="7">The sequence shown here is derived from an EMBL/GenBank/DDBJ whole genome shotgun (WGS) entry which is preliminary data.</text>
</comment>
<evidence type="ECO:0000256" key="5">
    <source>
        <dbReference type="ARBA" id="ARBA00023014"/>
    </source>
</evidence>
<keyword evidence="4" id="KW-0408">Iron</keyword>
<accession>A0A0F9KGG5</accession>
<dbReference type="Pfam" id="PF10589">
    <property type="entry name" value="NADH_4Fe-4S"/>
    <property type="match status" value="1"/>
</dbReference>
<gene>
    <name evidence="7" type="ORF">LCGC14_1333740</name>
</gene>
<dbReference type="CDD" id="cd02980">
    <property type="entry name" value="TRX_Fd_family"/>
    <property type="match status" value="1"/>
</dbReference>
<dbReference type="SUPFAM" id="SSF142019">
    <property type="entry name" value="Nqo1 FMN-binding domain-like"/>
    <property type="match status" value="1"/>
</dbReference>
<dbReference type="PANTHER" id="PTHR43578">
    <property type="entry name" value="NADH-QUINONE OXIDOREDUCTASE SUBUNIT F"/>
    <property type="match status" value="1"/>
</dbReference>
<dbReference type="Gene3D" id="1.20.1440.230">
    <property type="entry name" value="NADH-ubiquinone oxidoreductase 51kDa subunit, iron-sulphur binding domain"/>
    <property type="match status" value="1"/>
</dbReference>
<organism evidence="7">
    <name type="scientific">marine sediment metagenome</name>
    <dbReference type="NCBI Taxonomy" id="412755"/>
    <lineage>
        <taxon>unclassified sequences</taxon>
        <taxon>metagenomes</taxon>
        <taxon>ecological metagenomes</taxon>
    </lineage>
</organism>
<dbReference type="Gene3D" id="6.10.250.1450">
    <property type="match status" value="1"/>
</dbReference>
<dbReference type="GO" id="GO:0010181">
    <property type="term" value="F:FMN binding"/>
    <property type="evidence" value="ECO:0007669"/>
    <property type="project" value="InterPro"/>
</dbReference>
<dbReference type="AlphaFoldDB" id="A0A0F9KGG5"/>
<dbReference type="EMBL" id="LAZR01008087">
    <property type="protein sequence ID" value="KKM81043.1"/>
    <property type="molecule type" value="Genomic_DNA"/>
</dbReference>
<dbReference type="GO" id="GO:0046872">
    <property type="term" value="F:metal ion binding"/>
    <property type="evidence" value="ECO:0007669"/>
    <property type="project" value="UniProtKB-KW"/>
</dbReference>
<dbReference type="SUPFAM" id="SSF54862">
    <property type="entry name" value="4Fe-4S ferredoxins"/>
    <property type="match status" value="1"/>
</dbReference>
<dbReference type="GO" id="GO:0051539">
    <property type="term" value="F:4 iron, 4 sulfur cluster binding"/>
    <property type="evidence" value="ECO:0007669"/>
    <property type="project" value="UniProtKB-KW"/>
</dbReference>
<evidence type="ECO:0000256" key="2">
    <source>
        <dbReference type="ARBA" id="ARBA00022485"/>
    </source>
</evidence>
<reference evidence="7" key="1">
    <citation type="journal article" date="2015" name="Nature">
        <title>Complex archaea that bridge the gap between prokaryotes and eukaryotes.</title>
        <authorList>
            <person name="Spang A."/>
            <person name="Saw J.H."/>
            <person name="Jorgensen S.L."/>
            <person name="Zaremba-Niedzwiedzka K."/>
            <person name="Martijn J."/>
            <person name="Lind A.E."/>
            <person name="van Eijk R."/>
            <person name="Schleper C."/>
            <person name="Guy L."/>
            <person name="Ettema T.J."/>
        </authorList>
    </citation>
    <scope>NUCLEOTIDE SEQUENCE</scope>
</reference>
<evidence type="ECO:0000256" key="1">
    <source>
        <dbReference type="ARBA" id="ARBA00007523"/>
    </source>
</evidence>
<dbReference type="InterPro" id="IPR019575">
    <property type="entry name" value="Nuop51_4Fe4S-bd"/>
</dbReference>
<feature type="domain" description="4Fe-4S ferredoxin-type" evidence="6">
    <location>
        <begin position="610"/>
        <end position="637"/>
    </location>
</feature>
<dbReference type="FunFam" id="3.40.50.11540:FF:000001">
    <property type="entry name" value="NADH dehydrogenase [ubiquinone] flavoprotein 1, mitochondrial"/>
    <property type="match status" value="1"/>
</dbReference>
<dbReference type="InterPro" id="IPR017900">
    <property type="entry name" value="4Fe4S_Fe_S_CS"/>
</dbReference>
<comment type="similarity">
    <text evidence="1">Belongs to the complex I 51 kDa subunit family.</text>
</comment>
<dbReference type="Gene3D" id="3.40.30.10">
    <property type="entry name" value="Glutaredoxin"/>
    <property type="match status" value="1"/>
</dbReference>
<dbReference type="Gene3D" id="3.10.20.600">
    <property type="match status" value="1"/>
</dbReference>
<dbReference type="PROSITE" id="PS51379">
    <property type="entry name" value="4FE4S_FER_2"/>
    <property type="match status" value="2"/>
</dbReference>
<dbReference type="Pfam" id="PF12838">
    <property type="entry name" value="Fer4_7"/>
    <property type="match status" value="1"/>
</dbReference>
<dbReference type="InterPro" id="IPR001949">
    <property type="entry name" value="NADH-UbQ_OxRdtase_51kDa_CS"/>
</dbReference>
<keyword evidence="2" id="KW-0004">4Fe-4S</keyword>
<protein>
    <recommendedName>
        <fullName evidence="6">4Fe-4S ferredoxin-type domain-containing protein</fullName>
    </recommendedName>
</protein>
<dbReference type="InterPro" id="IPR037207">
    <property type="entry name" value="Nuop51_4Fe4S-bd_sf"/>
</dbReference>
<keyword evidence="5" id="KW-0411">Iron-sulfur</keyword>
<evidence type="ECO:0000259" key="6">
    <source>
        <dbReference type="PROSITE" id="PS51379"/>
    </source>
</evidence>
<evidence type="ECO:0000313" key="7">
    <source>
        <dbReference type="EMBL" id="KKM81043.1"/>
    </source>
</evidence>
<dbReference type="Gene3D" id="3.30.70.20">
    <property type="match status" value="1"/>
</dbReference>
<dbReference type="InterPro" id="IPR037225">
    <property type="entry name" value="Nuo51_FMN-bd_sf"/>
</dbReference>
<dbReference type="PROSITE" id="PS00198">
    <property type="entry name" value="4FE4S_FER_1"/>
    <property type="match status" value="1"/>
</dbReference>
<dbReference type="InterPro" id="IPR011538">
    <property type="entry name" value="Nuo51_FMN-bd"/>
</dbReference>
<dbReference type="FunFam" id="1.20.1440.230:FF:000001">
    <property type="entry name" value="Mitochondrial NADH dehydrogenase flavoprotein 1"/>
    <property type="match status" value="1"/>
</dbReference>
<sequence>MTAVANFQKIKKRASEFLLEKYPESCIVIQIGSATCENAAGSDVVFKEFKKHIKAAGRKDVILKHVGCTGRCSLEPIVSIKIPSKKLTVYKNVDSKLVNEIFMSHIKEGKILEEHLIDKECKIPEKSKSQKELEKQPITHKFFEVYADIPFYCMQTRIALRNSGLVDPLSVYEYIQYGGFNATANILEKNDRKHVIDEVTKSKLRGRGGAGFLTGKKWNFITDKSPKPRYMICNADEGDPGAFMDRSMLESDPFSVIEGLIIAGFAIDADKGFFYVRAEYPLAVERIQKAIDICYHNNLLGKNILGSDFSYDLEIRLGAGAFVCGEETALIHSIEGERGQPRVRPPFPAQSGLWGQPTIINNVETLANLAVVFSIGGDEFAKIGTEKSGGTKTFAVSGKVKHTGLVEVPMGTSLNEIVNDICGGVPDGKKLKAVQTGGPAGGCIPVKYMDTAVDYETLHKVGSIMGSGGLIVLDEDDCMVQISRFFMSFSQDESCGKCTPCREGTVRMLEILDRIIAGKGEMEDLDKLNRLGRLMQRASLCGLGRACPNPVLSAFKYYEDEYISHIKDKKCPSKVCTALIHYEVDPEKCVGCTACAKNCPVQCISGEVKKVHHIDQSICIKCGKCFDVCRFGAIKRL</sequence>
<dbReference type="InterPro" id="IPR017896">
    <property type="entry name" value="4Fe4S_Fe-S-bd"/>
</dbReference>
<dbReference type="SUPFAM" id="SSF52833">
    <property type="entry name" value="Thioredoxin-like"/>
    <property type="match status" value="1"/>
</dbReference>
<proteinExistence type="inferred from homology"/>
<feature type="domain" description="4Fe-4S ferredoxin-type" evidence="6">
    <location>
        <begin position="580"/>
        <end position="609"/>
    </location>
</feature>
<dbReference type="SMART" id="SM00928">
    <property type="entry name" value="NADH_4Fe-4S"/>
    <property type="match status" value="1"/>
</dbReference>
<dbReference type="SUPFAM" id="SSF140490">
    <property type="entry name" value="Nqo1C-terminal domain-like"/>
    <property type="match status" value="1"/>
</dbReference>
<dbReference type="Pfam" id="PF01512">
    <property type="entry name" value="Complex1_51K"/>
    <property type="match status" value="1"/>
</dbReference>